<dbReference type="InterPro" id="IPR010982">
    <property type="entry name" value="Lambda_DNA-bd_dom_sf"/>
</dbReference>
<name>A0A2S7RWG5_ENTMU</name>
<dbReference type="InterPro" id="IPR011990">
    <property type="entry name" value="TPR-like_helical_dom_sf"/>
</dbReference>
<dbReference type="SUPFAM" id="SSF47413">
    <property type="entry name" value="lambda repressor-like DNA-binding domains"/>
    <property type="match status" value="1"/>
</dbReference>
<dbReference type="PANTHER" id="PTHR37038:SF12">
    <property type="entry name" value="TRANSCRIPTIONAL REGULATOR"/>
    <property type="match status" value="1"/>
</dbReference>
<dbReference type="GO" id="GO:0003677">
    <property type="term" value="F:DNA binding"/>
    <property type="evidence" value="ECO:0007669"/>
    <property type="project" value="InterPro"/>
</dbReference>
<reference evidence="2 3" key="1">
    <citation type="journal article" date="2018" name="Pathog. Dis.">
        <title>Whole-genome sequencing based characterization of antimicrobial resistance in Enterococcus.</title>
        <authorList>
            <person name="Tyson G."/>
        </authorList>
    </citation>
    <scope>NUCLEOTIDE SEQUENCE [LARGE SCALE GENOMIC DNA]</scope>
    <source>
        <strain evidence="2 3">CVM N55263</strain>
    </source>
</reference>
<protein>
    <recommendedName>
        <fullName evidence="1">HTH cro/C1-type domain-containing protein</fullName>
    </recommendedName>
</protein>
<feature type="domain" description="HTH cro/C1-type" evidence="1">
    <location>
        <begin position="53"/>
        <end position="106"/>
    </location>
</feature>
<dbReference type="InterPro" id="IPR001387">
    <property type="entry name" value="Cro/C1-type_HTH"/>
</dbReference>
<dbReference type="Gene3D" id="1.25.40.10">
    <property type="entry name" value="Tetratricopeptide repeat domain"/>
    <property type="match status" value="1"/>
</dbReference>
<dbReference type="InterPro" id="IPR053163">
    <property type="entry name" value="HTH-type_regulator_Rgg"/>
</dbReference>
<dbReference type="PANTHER" id="PTHR37038">
    <property type="entry name" value="TRANSCRIPTIONAL REGULATOR-RELATED"/>
    <property type="match status" value="1"/>
</dbReference>
<proteinExistence type="predicted"/>
<evidence type="ECO:0000259" key="1">
    <source>
        <dbReference type="PROSITE" id="PS50943"/>
    </source>
</evidence>
<evidence type="ECO:0000313" key="2">
    <source>
        <dbReference type="EMBL" id="PQF24265.1"/>
    </source>
</evidence>
<dbReference type="Pfam" id="PF21259">
    <property type="entry name" value="Rgg_C"/>
    <property type="match status" value="1"/>
</dbReference>
<evidence type="ECO:0000313" key="3">
    <source>
        <dbReference type="Proteomes" id="UP000237934"/>
    </source>
</evidence>
<gene>
    <name evidence="2" type="ORF">CUS89_04550</name>
</gene>
<dbReference type="Pfam" id="PF01381">
    <property type="entry name" value="HTH_3"/>
    <property type="match status" value="1"/>
</dbReference>
<dbReference type="PROSITE" id="PS50943">
    <property type="entry name" value="HTH_CROC1"/>
    <property type="match status" value="1"/>
</dbReference>
<dbReference type="SMART" id="SM00530">
    <property type="entry name" value="HTH_XRE"/>
    <property type="match status" value="1"/>
</dbReference>
<dbReference type="CDD" id="cd00093">
    <property type="entry name" value="HTH_XRE"/>
    <property type="match status" value="1"/>
</dbReference>
<dbReference type="NCBIfam" id="TIGR01716">
    <property type="entry name" value="RGG_Cterm"/>
    <property type="match status" value="1"/>
</dbReference>
<organism evidence="2 3">
    <name type="scientific">Enterococcus mundtii</name>
    <dbReference type="NCBI Taxonomy" id="53346"/>
    <lineage>
        <taxon>Bacteria</taxon>
        <taxon>Bacillati</taxon>
        <taxon>Bacillota</taxon>
        <taxon>Bacilli</taxon>
        <taxon>Lactobacillales</taxon>
        <taxon>Enterococcaceae</taxon>
        <taxon>Enterococcus</taxon>
    </lineage>
</organism>
<comment type="caution">
    <text evidence="2">The sequence shown here is derived from an EMBL/GenBank/DDBJ whole genome shotgun (WGS) entry which is preliminary data.</text>
</comment>
<dbReference type="EMBL" id="PUAP01000016">
    <property type="protein sequence ID" value="PQF24265.1"/>
    <property type="molecule type" value="Genomic_DNA"/>
</dbReference>
<accession>A0A2S7RWG5</accession>
<dbReference type="AlphaFoldDB" id="A0A2S7RWG5"/>
<dbReference type="InterPro" id="IPR010057">
    <property type="entry name" value="Transcription_activator_Rgg_C"/>
</dbReference>
<dbReference type="Proteomes" id="UP000237934">
    <property type="component" value="Unassembled WGS sequence"/>
</dbReference>
<sequence>MYYSFDIRHLSYTYYLTLYLSLEILYLEYDIMFSQCTDFRQKGCLPMKHHEIIKKLRKERNISQRTLSEGICSRTTLSSFENTGTNISLNLFQSYLDRLNISIEDYFLLHFNEEWPNQTVATNKEKANKVLEKAYYTYNWTDLEEKINHTYQLYMESNDFYYYYLFIQYKLLLYRKIRAEKFIITENEVMVIKNYLNDVEVWGAFELNLFSNCLSLFNDAYIFSKVKILRKKYRNVRGSFKFYKLYSFFIINVIMLKFERDELENMNFYLAELKSFNTINYVRERILYKIFTEILKCKYDPTVKNSNTIDSFIDMFRLLDFNDYAQEMEAFAKKCLD</sequence>